<sequence length="38" mass="4337">MKLFLYILLTILIAMVISNMILPAIGLKTILTFPQFLK</sequence>
<reference evidence="1 2" key="1">
    <citation type="journal article" date="2015" name="Nature">
        <title>rRNA introns, odd ribosomes, and small enigmatic genomes across a large radiation of phyla.</title>
        <authorList>
            <person name="Brown C.T."/>
            <person name="Hug L.A."/>
            <person name="Thomas B.C."/>
            <person name="Sharon I."/>
            <person name="Castelle C.J."/>
            <person name="Singh A."/>
            <person name="Wilkins M.J."/>
            <person name="Williams K.H."/>
            <person name="Banfield J.F."/>
        </authorList>
    </citation>
    <scope>NUCLEOTIDE SEQUENCE [LARGE SCALE GENOMIC DNA]</scope>
</reference>
<protein>
    <submittedName>
        <fullName evidence="1">Uncharacterized protein</fullName>
    </submittedName>
</protein>
<accession>A0A0G0DVZ3</accession>
<dbReference type="Proteomes" id="UP000034176">
    <property type="component" value="Unassembled WGS sequence"/>
</dbReference>
<evidence type="ECO:0000313" key="1">
    <source>
        <dbReference type="EMBL" id="KKP59322.1"/>
    </source>
</evidence>
<name>A0A0G0DVZ3_9BACT</name>
<gene>
    <name evidence="1" type="ORF">UR52_C0008G0032</name>
</gene>
<organism evidence="1 2">
    <name type="scientific">Candidatus Gottesmanbacteria bacterium GW2011_GWA1_34_13</name>
    <dbReference type="NCBI Taxonomy" id="1618434"/>
    <lineage>
        <taxon>Bacteria</taxon>
        <taxon>Candidatus Gottesmaniibacteriota</taxon>
    </lineage>
</organism>
<dbReference type="EMBL" id="LBPN01000008">
    <property type="protein sequence ID" value="KKP59322.1"/>
    <property type="molecule type" value="Genomic_DNA"/>
</dbReference>
<evidence type="ECO:0000313" key="2">
    <source>
        <dbReference type="Proteomes" id="UP000034176"/>
    </source>
</evidence>
<comment type="caution">
    <text evidence="1">The sequence shown here is derived from an EMBL/GenBank/DDBJ whole genome shotgun (WGS) entry which is preliminary data.</text>
</comment>
<dbReference type="STRING" id="1618434.UR52_C0008G0032"/>
<proteinExistence type="predicted"/>
<dbReference type="AlphaFoldDB" id="A0A0G0DVZ3"/>